<dbReference type="Proteomes" id="UP000569329">
    <property type="component" value="Unassembled WGS sequence"/>
</dbReference>
<protein>
    <recommendedName>
        <fullName evidence="1">DUF5753 domain-containing protein</fullName>
    </recommendedName>
</protein>
<reference evidence="2 3" key="1">
    <citation type="submission" date="2020-07" db="EMBL/GenBank/DDBJ databases">
        <title>Sequencing the genomes of 1000 actinobacteria strains.</title>
        <authorList>
            <person name="Klenk H.-P."/>
        </authorList>
    </citation>
    <scope>NUCLEOTIDE SEQUENCE [LARGE SCALE GENOMIC DNA]</scope>
    <source>
        <strain evidence="2 3">DSM 45975</strain>
    </source>
</reference>
<dbReference type="EMBL" id="JACGWZ010000001">
    <property type="protein sequence ID" value="MBA8823868.1"/>
    <property type="molecule type" value="Genomic_DNA"/>
</dbReference>
<evidence type="ECO:0000313" key="3">
    <source>
        <dbReference type="Proteomes" id="UP000569329"/>
    </source>
</evidence>
<gene>
    <name evidence="2" type="ORF">FHX42_001197</name>
</gene>
<dbReference type="RefSeq" id="WP_235986910.1">
    <property type="nucleotide sequence ID" value="NZ_JACGWZ010000001.1"/>
</dbReference>
<dbReference type="Pfam" id="PF19054">
    <property type="entry name" value="DUF5753"/>
    <property type="match status" value="1"/>
</dbReference>
<name>A0A839DYN0_9PSEU</name>
<evidence type="ECO:0000313" key="2">
    <source>
        <dbReference type="EMBL" id="MBA8823868.1"/>
    </source>
</evidence>
<feature type="domain" description="DUF5753" evidence="1">
    <location>
        <begin position="1"/>
        <end position="91"/>
    </location>
</feature>
<dbReference type="InterPro" id="IPR043917">
    <property type="entry name" value="DUF5753"/>
</dbReference>
<proteinExistence type="predicted"/>
<comment type="caution">
    <text evidence="2">The sequence shown here is derived from an EMBL/GenBank/DDBJ whole genome shotgun (WGS) entry which is preliminary data.</text>
</comment>
<accession>A0A839DYN0</accession>
<organism evidence="2 3">
    <name type="scientific">Halosaccharopolyspora lacisalsi</name>
    <dbReference type="NCBI Taxonomy" id="1000566"/>
    <lineage>
        <taxon>Bacteria</taxon>
        <taxon>Bacillati</taxon>
        <taxon>Actinomycetota</taxon>
        <taxon>Actinomycetes</taxon>
        <taxon>Pseudonocardiales</taxon>
        <taxon>Pseudonocardiaceae</taxon>
        <taxon>Halosaccharopolyspora</taxon>
    </lineage>
</organism>
<evidence type="ECO:0000259" key="1">
    <source>
        <dbReference type="Pfam" id="PF19054"/>
    </source>
</evidence>
<sequence length="101" mass="11401">MREQLELLRELADLQHVTLQVLPFSTGTHASMGTSFTILRLHSNGKRTVYVEDLTSADHLGRPHHLDTYTRVYDRLRMAALGLNESQSVLTQVIDELGTGR</sequence>
<dbReference type="AlphaFoldDB" id="A0A839DYN0"/>
<keyword evidence="3" id="KW-1185">Reference proteome</keyword>